<keyword evidence="1" id="KW-0812">Transmembrane</keyword>
<evidence type="ECO:0000313" key="3">
    <source>
        <dbReference type="EMBL" id="TCG12073.1"/>
    </source>
</evidence>
<accession>A0A4R0XT50</accession>
<feature type="signal peptide" evidence="2">
    <location>
        <begin position="1"/>
        <end position="20"/>
    </location>
</feature>
<feature type="transmembrane region" description="Helical" evidence="1">
    <location>
        <begin position="1025"/>
        <end position="1047"/>
    </location>
</feature>
<feature type="chain" id="PRO_5021018636" evidence="2">
    <location>
        <begin position="21"/>
        <end position="1053"/>
    </location>
</feature>
<evidence type="ECO:0000256" key="1">
    <source>
        <dbReference type="SAM" id="Phobius"/>
    </source>
</evidence>
<evidence type="ECO:0000313" key="4">
    <source>
        <dbReference type="Proteomes" id="UP000291072"/>
    </source>
</evidence>
<dbReference type="EMBL" id="PSZP01000001">
    <property type="protein sequence ID" value="TCG12073.1"/>
    <property type="molecule type" value="Genomic_DNA"/>
</dbReference>
<comment type="caution">
    <text evidence="3">The sequence shown here is derived from an EMBL/GenBank/DDBJ whole genome shotgun (WGS) entry which is preliminary data.</text>
</comment>
<gene>
    <name evidence="3" type="ORF">C4B25_00060</name>
</gene>
<keyword evidence="4" id="KW-1185">Reference proteome</keyword>
<proteinExistence type="predicted"/>
<reference evidence="3 4" key="1">
    <citation type="submission" date="2018-02" db="EMBL/GenBank/DDBJ databases">
        <title>Mycoplasma marinum and Mycoplasma todarodis sp. nov., moderately halophilic and psychrotolerant mycoplasmas isolated from cephalopods.</title>
        <authorList>
            <person name="Viver T."/>
        </authorList>
    </citation>
    <scope>NUCLEOTIDE SEQUENCE [LARGE SCALE GENOMIC DNA]</scope>
    <source>
        <strain evidence="3 4">5H</strain>
    </source>
</reference>
<keyword evidence="2" id="KW-0732">Signal</keyword>
<protein>
    <submittedName>
        <fullName evidence="3">Uncharacterized protein</fullName>
    </submittedName>
</protein>
<keyword evidence="1" id="KW-0472">Membrane</keyword>
<dbReference type="OrthoDB" id="9808022at2"/>
<name>A0A4R0XT50_9MOLU</name>
<keyword evidence="1" id="KW-1133">Transmembrane helix</keyword>
<organism evidence="3 4">
    <name type="scientific">Mycoplasma todarodis</name>
    <dbReference type="NCBI Taxonomy" id="1937191"/>
    <lineage>
        <taxon>Bacteria</taxon>
        <taxon>Bacillati</taxon>
        <taxon>Mycoplasmatota</taxon>
        <taxon>Mollicutes</taxon>
        <taxon>Mycoplasmataceae</taxon>
        <taxon>Mycoplasma</taxon>
    </lineage>
</organism>
<dbReference type="RefSeq" id="WP_131613027.1">
    <property type="nucleotide sequence ID" value="NZ_PSZP01000001.1"/>
</dbReference>
<evidence type="ECO:0000256" key="2">
    <source>
        <dbReference type="SAM" id="SignalP"/>
    </source>
</evidence>
<dbReference type="AlphaFoldDB" id="A0A4R0XT50"/>
<dbReference type="Proteomes" id="UP000291072">
    <property type="component" value="Unassembled WGS sequence"/>
</dbReference>
<sequence length="1053" mass="122368">MKKTLISVGVVFAISMPVMSAVVRQTPKHETSRFHQIANNEMNAYANKRISAYTIKQNSREKEIDDMKFFLDKFWVNDLSVESDSKNVVNQVLTQIGVTDKAKFVKKFHGFRTQSSGKTIFDNALIIEAFKLIVDTYNLNSKSINLKLKTDEWSNADLDKDLRFLRNFKNLNSLEITTVYNSHTSSTFQPETLGKINWFSQLAFLNKLTLNYVDNTNSGLPNHITSRLSNVDFSELKFLNDSNIRTVDISHFIINDAHKTNLLQFVQATDDFFKEIPFGLKIIMQNQKQADIISRSKYLIEDNSLAPLITIKKNIAKNIPLTADLNLRSTFEKITINDQRVDFKIIDEKAHLYFKNDKNIRAKLAYRVGDNAYYTNDYKGATLAPQNLRHKILNDGKPFLHDENSIQKLISKNNIKFKELDENNYKTYFDKEKFIIDGKQYDPILIASKIVPNYDLTKLKFKVKGKNIFFTSIQEAKNDFRYFKYIDSTNSEGIDYNKDLETKREKALKSIFQKPTAINGELVLSGERYYTRIYKGKLIWDVPKAKIDLSKMRFQDTKGDIFHEITKKRAFDKGIKITEIISQTHYDLPKLPEFNTILNDKFDQNVVIDDKRYKSMVFDNKSFFSSTIMSKIHFQVERSSLNDPTKKELVYFTVLNSTLTKLLMGNDDFIDENGYRYFKDSLSSVKNSLTKAILDRRKFSKPSTIEDHFALKTDGGIKHFKSIFVDGQVKWLNNNGEDLSKIGYIVESLSGEPFYVTEEYFKKHRKELINKPGNHVYSVENFYKTEKVKELEPKDFELMKSIVEHHGVSIIDNYKLAQSILDKKVIVNKLDEQNNVIKEEFHFEISNNKIVLVNDKKETLGDEIRYIENNSFNTKSIFEGGSSINLFTDDYVNQMWRTLLNTKVSNIEKFINKTKLSNFELDKKYDVVDPTKLGQMIKVDGKEIKSINVFGKYYWENFFKVEKIKYVFQNKNGEIEYFTQLPPLEKIKQGKLHSINNNHKKISNPDLSRVVLSKNKINEKRNTKIAIIVTGTGIALIAIAVLAWRWLTSKRKK</sequence>